<dbReference type="SFLD" id="SFLDG01135">
    <property type="entry name" value="C1.5.6:_HAD__Beta-PGM__Phospha"/>
    <property type="match status" value="1"/>
</dbReference>
<dbReference type="AlphaFoldDB" id="A0AAW8VR17"/>
<dbReference type="SFLD" id="SFLDS00003">
    <property type="entry name" value="Haloacid_Dehalogenase"/>
    <property type="match status" value="1"/>
</dbReference>
<dbReference type="PANTHER" id="PTHR43434">
    <property type="entry name" value="PHOSPHOGLYCOLATE PHOSPHATASE"/>
    <property type="match status" value="1"/>
</dbReference>
<gene>
    <name evidence="1" type="ORF">RI536_02825</name>
</gene>
<dbReference type="SFLD" id="SFLDG01129">
    <property type="entry name" value="C1.5:_HAD__Beta-PGM__Phosphata"/>
    <property type="match status" value="1"/>
</dbReference>
<evidence type="ECO:0000313" key="2">
    <source>
        <dbReference type="Proteomes" id="UP001267003"/>
    </source>
</evidence>
<accession>A0AAW8VR17</accession>
<dbReference type="NCBIfam" id="TIGR01549">
    <property type="entry name" value="HAD-SF-IA-v1"/>
    <property type="match status" value="1"/>
</dbReference>
<dbReference type="InterPro" id="IPR006439">
    <property type="entry name" value="HAD-SF_hydro_IA"/>
</dbReference>
<evidence type="ECO:0000313" key="1">
    <source>
        <dbReference type="EMBL" id="MDT6989038.1"/>
    </source>
</evidence>
<dbReference type="EMBL" id="JAVLAQ010000001">
    <property type="protein sequence ID" value="MDT6989038.1"/>
    <property type="molecule type" value="Genomic_DNA"/>
</dbReference>
<reference evidence="1" key="1">
    <citation type="submission" date="2023-08" db="EMBL/GenBank/DDBJ databases">
        <authorList>
            <person name="Page C.A."/>
            <person name="Perez-Diaz I.M."/>
        </authorList>
    </citation>
    <scope>NUCLEOTIDE SEQUENCE</scope>
    <source>
        <strain evidence="1">7.8.46</strain>
    </source>
</reference>
<organism evidence="1 2">
    <name type="scientific">Lactiplantibacillus pentosus</name>
    <name type="common">Lactobacillus pentosus</name>
    <dbReference type="NCBI Taxonomy" id="1589"/>
    <lineage>
        <taxon>Bacteria</taxon>
        <taxon>Bacillati</taxon>
        <taxon>Bacillota</taxon>
        <taxon>Bacilli</taxon>
        <taxon>Lactobacillales</taxon>
        <taxon>Lactobacillaceae</taxon>
        <taxon>Lactiplantibacillus</taxon>
    </lineage>
</organism>
<dbReference type="Proteomes" id="UP001267003">
    <property type="component" value="Unassembled WGS sequence"/>
</dbReference>
<dbReference type="PANTHER" id="PTHR43434:SF26">
    <property type="entry name" value="PYROPHOSPHATASE PPAX"/>
    <property type="match status" value="1"/>
</dbReference>
<dbReference type="GO" id="GO:0005829">
    <property type="term" value="C:cytosol"/>
    <property type="evidence" value="ECO:0007669"/>
    <property type="project" value="TreeGrafter"/>
</dbReference>
<dbReference type="GO" id="GO:0008967">
    <property type="term" value="F:phosphoglycolate phosphatase activity"/>
    <property type="evidence" value="ECO:0007669"/>
    <property type="project" value="TreeGrafter"/>
</dbReference>
<dbReference type="GO" id="GO:0006281">
    <property type="term" value="P:DNA repair"/>
    <property type="evidence" value="ECO:0007669"/>
    <property type="project" value="TreeGrafter"/>
</dbReference>
<protein>
    <submittedName>
        <fullName evidence="1">HAD family hydrolase</fullName>
    </submittedName>
</protein>
<sequence>MQYDTFIFDVDGTLVDSKVVYEKVLSELLSSYNLPHRKNDLQATFAMTVEEQMDYLGIPDTVNNYQAKWERLAMIHNADMQLFPGIFKMLNTLSDNVKLGIVTSQRQTELSNNLEALKILDMFQVIITADSTLHTKPHPLPLLTAINQLKSSPESTLYIGDSLTDESTAKAAHVAFGFALWDTFSNHNYQNYNYCFHTPNDVTAIFKTK</sequence>
<dbReference type="InterPro" id="IPR050155">
    <property type="entry name" value="HAD-like_hydrolase_sf"/>
</dbReference>
<dbReference type="InterPro" id="IPR041492">
    <property type="entry name" value="HAD_2"/>
</dbReference>
<keyword evidence="1" id="KW-0378">Hydrolase</keyword>
<dbReference type="Pfam" id="PF13419">
    <property type="entry name" value="HAD_2"/>
    <property type="match status" value="1"/>
</dbReference>
<name>A0AAW8VR17_LACPE</name>
<comment type="caution">
    <text evidence="1">The sequence shown here is derived from an EMBL/GenBank/DDBJ whole genome shotgun (WGS) entry which is preliminary data.</text>
</comment>
<dbReference type="RefSeq" id="WP_216780866.1">
    <property type="nucleotide sequence ID" value="NZ_JAGXBR010000048.1"/>
</dbReference>
<proteinExistence type="predicted"/>